<sequence>MDVWTVYKRKMFGLFSDATGVLYVIEVNSLEEASENRSFGTAC</sequence>
<organism evidence="1 2">
    <name type="scientific">Bacillus atrophaeus (strain 1942)</name>
    <dbReference type="NCBI Taxonomy" id="720555"/>
    <lineage>
        <taxon>Bacteria</taxon>
        <taxon>Bacillati</taxon>
        <taxon>Bacillota</taxon>
        <taxon>Bacilli</taxon>
        <taxon>Bacillales</taxon>
        <taxon>Bacillaceae</taxon>
        <taxon>Bacillus</taxon>
    </lineage>
</organism>
<name>A0ABM5LV17_BACA1</name>
<protein>
    <submittedName>
        <fullName evidence="1">Uncharacterized protein</fullName>
    </submittedName>
</protein>
<evidence type="ECO:0000313" key="2">
    <source>
        <dbReference type="Proteomes" id="UP000006867"/>
    </source>
</evidence>
<dbReference type="EMBL" id="CP002207">
    <property type="protein sequence ID" value="ADP31727.1"/>
    <property type="molecule type" value="Genomic_DNA"/>
</dbReference>
<dbReference type="Proteomes" id="UP000006867">
    <property type="component" value="Chromosome"/>
</dbReference>
<gene>
    <name evidence="1" type="ordered locus">BATR1942_03865</name>
</gene>
<proteinExistence type="predicted"/>
<reference evidence="1 2" key="1">
    <citation type="journal article" date="2011" name="Front. Microbiol.">
        <title>Genomic signatures of strain selection and enhancement in Bacillus atrophaeus var. globigii, a historical biowarfare simulant.</title>
        <authorList>
            <person name="Gibbons H.S."/>
            <person name="Broomall S.M."/>
            <person name="McNew L.A."/>
            <person name="Daligault H."/>
            <person name="Chapman C."/>
            <person name="Bruce D."/>
            <person name="Karavis M."/>
            <person name="Krepps M."/>
            <person name="McGregor P.A."/>
            <person name="Hong C."/>
            <person name="Park K.H."/>
            <person name="Akmal A."/>
            <person name="Feldman A."/>
            <person name="Lin J.S."/>
            <person name="Chang W.E."/>
            <person name="Higgs B.W."/>
            <person name="Demirev P."/>
            <person name="Lindquist J."/>
            <person name="Liem A."/>
            <person name="Fochler E."/>
            <person name="Read T.D."/>
            <person name="Tapia R."/>
            <person name="Johnson S."/>
            <person name="Bishop-Lilly K.A."/>
            <person name="Detter C."/>
            <person name="Han C."/>
            <person name="Sozhamannan S."/>
            <person name="Rosenzweig C.N."/>
            <person name="Skowronski E.W."/>
        </authorList>
    </citation>
    <scope>NUCLEOTIDE SEQUENCE [LARGE SCALE GENOMIC DNA]</scope>
    <source>
        <strain evidence="1 2">1942</strain>
    </source>
</reference>
<accession>A0ABM5LV17</accession>
<keyword evidence="2" id="KW-1185">Reference proteome</keyword>
<evidence type="ECO:0000313" key="1">
    <source>
        <dbReference type="EMBL" id="ADP31727.1"/>
    </source>
</evidence>